<proteinExistence type="predicted"/>
<gene>
    <name evidence="1" type="ORF">HELGO_WM15539</name>
</gene>
<organism evidence="1">
    <name type="scientific">uncultured Sulfurovum sp</name>
    <dbReference type="NCBI Taxonomy" id="269237"/>
    <lineage>
        <taxon>Bacteria</taxon>
        <taxon>Pseudomonadati</taxon>
        <taxon>Campylobacterota</taxon>
        <taxon>Epsilonproteobacteria</taxon>
        <taxon>Campylobacterales</taxon>
        <taxon>Sulfurovaceae</taxon>
        <taxon>Sulfurovum</taxon>
        <taxon>environmental samples</taxon>
    </lineage>
</organism>
<reference evidence="1" key="1">
    <citation type="submission" date="2020-01" db="EMBL/GenBank/DDBJ databases">
        <authorList>
            <person name="Meier V. D."/>
            <person name="Meier V D."/>
        </authorList>
    </citation>
    <scope>NUCLEOTIDE SEQUENCE</scope>
    <source>
        <strain evidence="1">HLG_WM_MAG_02</strain>
    </source>
</reference>
<name>A0A6S6T819_9BACT</name>
<evidence type="ECO:0000313" key="1">
    <source>
        <dbReference type="EMBL" id="CAA6812585.1"/>
    </source>
</evidence>
<accession>A0A6S6T819</accession>
<protein>
    <submittedName>
        <fullName evidence="1">Uncharacterized protein</fullName>
    </submittedName>
</protein>
<sequence>MNEEKEELNQYIERIYEIFSSYYPEATLTLCSCCSTREEQIKLSRIVQTPLRSLSDSDFLIYESALSINSGVYLHAIKYAIPLYMESILSVESSICLYQDSLSFLKGIEKKDWKERELEIIESSLLFFLGYYLNTHPHEVFENISQLNIIDIIMLFEYFDVQKALDVWLNHTSYTALLHLKDLIYSRGTENNKRLNKWLKDEKVRKVFCKKIENLILFENQKASEDDLEELNFFMKFYW</sequence>
<dbReference type="EMBL" id="CACVAZ010000074">
    <property type="protein sequence ID" value="CAA6812585.1"/>
    <property type="molecule type" value="Genomic_DNA"/>
</dbReference>
<dbReference type="AlphaFoldDB" id="A0A6S6T819"/>